<dbReference type="KEGG" id="oat:OAN307_c11720"/>
<dbReference type="SUPFAM" id="SSF56300">
    <property type="entry name" value="Metallo-dependent phosphatases"/>
    <property type="match status" value="1"/>
</dbReference>
<dbReference type="Gene3D" id="3.60.21.10">
    <property type="match status" value="1"/>
</dbReference>
<gene>
    <name evidence="6" type="ORF">OAN307_c11720</name>
</gene>
<sequence>MDKILVLTDLHLRGAGKTIIGLDPTARLQQALDAALGDHPDARALILMGDLTHSGRAEEYDKLRDLLHDCPIPVTYMLGNHDQRTRFCAAFPEATVTPQGHVQRIIDLAHHRIITLDTHDAAANPAHSGRLCAGRLAWLDAALAGAGGRMALVFAHHPPHPVGLPGMDAIALVNGDELLDRLRAAPAHLFCGHVHRTISGQARGVAFTMFKSTCHQAPLDLLRPDSTLSIDEPAAYGLLLLTKGGVIAHSEDIALGLTPRSDLDALPEDDPQAI</sequence>
<comment type="similarity">
    <text evidence="4">Belongs to the cyclic nucleotide phosphodiesterase class-III family.</text>
</comment>
<keyword evidence="2" id="KW-0378">Hydrolase</keyword>
<dbReference type="EMBL" id="CP003740">
    <property type="protein sequence ID" value="AGI66873.1"/>
    <property type="molecule type" value="Genomic_DNA"/>
</dbReference>
<dbReference type="eggNOG" id="COG1409">
    <property type="taxonomic scope" value="Bacteria"/>
</dbReference>
<dbReference type="Proteomes" id="UP000005307">
    <property type="component" value="Chromosome"/>
</dbReference>
<evidence type="ECO:0000256" key="3">
    <source>
        <dbReference type="ARBA" id="ARBA00023004"/>
    </source>
</evidence>
<dbReference type="AlphaFoldDB" id="M9R527"/>
<evidence type="ECO:0000313" key="7">
    <source>
        <dbReference type="Proteomes" id="UP000005307"/>
    </source>
</evidence>
<dbReference type="InterPro" id="IPR004843">
    <property type="entry name" value="Calcineurin-like_PHP"/>
</dbReference>
<keyword evidence="3" id="KW-0408">Iron</keyword>
<dbReference type="CDD" id="cd07402">
    <property type="entry name" value="MPP_GpdQ"/>
    <property type="match status" value="1"/>
</dbReference>
<dbReference type="InterPro" id="IPR029052">
    <property type="entry name" value="Metallo-depent_PP-like"/>
</dbReference>
<dbReference type="InterPro" id="IPR026575">
    <property type="entry name" value="GpdQ/CpdA-like"/>
</dbReference>
<evidence type="ECO:0000259" key="5">
    <source>
        <dbReference type="Pfam" id="PF00149"/>
    </source>
</evidence>
<accession>M9R527</accession>
<protein>
    <recommendedName>
        <fullName evidence="5">Calcineurin-like phosphoesterase domain-containing protein</fullName>
    </recommendedName>
</protein>
<name>M9R527_9RHOB</name>
<dbReference type="PANTHER" id="PTHR42988">
    <property type="entry name" value="PHOSPHOHYDROLASE"/>
    <property type="match status" value="1"/>
</dbReference>
<keyword evidence="7" id="KW-1185">Reference proteome</keyword>
<keyword evidence="1" id="KW-0479">Metal-binding</keyword>
<dbReference type="GO" id="GO:0004112">
    <property type="term" value="F:cyclic-nucleotide phosphodiesterase activity"/>
    <property type="evidence" value="ECO:0007669"/>
    <property type="project" value="InterPro"/>
</dbReference>
<organism evidence="6 7">
    <name type="scientific">Octadecabacter antarcticus 307</name>
    <dbReference type="NCBI Taxonomy" id="391626"/>
    <lineage>
        <taxon>Bacteria</taxon>
        <taxon>Pseudomonadati</taxon>
        <taxon>Pseudomonadota</taxon>
        <taxon>Alphaproteobacteria</taxon>
        <taxon>Rhodobacterales</taxon>
        <taxon>Roseobacteraceae</taxon>
        <taxon>Octadecabacter</taxon>
    </lineage>
</organism>
<dbReference type="PANTHER" id="PTHR42988:SF2">
    <property type="entry name" value="CYCLIC NUCLEOTIDE PHOSPHODIESTERASE CBUA0032-RELATED"/>
    <property type="match status" value="1"/>
</dbReference>
<proteinExistence type="inferred from homology"/>
<dbReference type="OrthoDB" id="651281at2"/>
<dbReference type="STRING" id="391626.OAN307_c11720"/>
<dbReference type="RefSeq" id="WP_015498915.1">
    <property type="nucleotide sequence ID" value="NC_020911.1"/>
</dbReference>
<dbReference type="HOGENOM" id="CLU_070320_2_0_5"/>
<evidence type="ECO:0000256" key="1">
    <source>
        <dbReference type="ARBA" id="ARBA00022723"/>
    </source>
</evidence>
<dbReference type="Pfam" id="PF00149">
    <property type="entry name" value="Metallophos"/>
    <property type="match status" value="1"/>
</dbReference>
<evidence type="ECO:0000256" key="4">
    <source>
        <dbReference type="ARBA" id="ARBA00025742"/>
    </source>
</evidence>
<reference evidence="6 7" key="1">
    <citation type="journal article" date="2013" name="PLoS ONE">
        <title>Poles Apart: Arctic and Antarctic Octadecabacter strains Share High Genome Plasticity and a New Type of Xanthorhodopsin.</title>
        <authorList>
            <person name="Vollmers J."/>
            <person name="Voget S."/>
            <person name="Dietrich S."/>
            <person name="Gollnow K."/>
            <person name="Smits M."/>
            <person name="Meyer K."/>
            <person name="Brinkhoff T."/>
            <person name="Simon M."/>
            <person name="Daniel R."/>
        </authorList>
    </citation>
    <scope>NUCLEOTIDE SEQUENCE [LARGE SCALE GENOMIC DNA]</scope>
    <source>
        <strain evidence="6 7">307</strain>
    </source>
</reference>
<evidence type="ECO:0000313" key="6">
    <source>
        <dbReference type="EMBL" id="AGI66873.1"/>
    </source>
</evidence>
<feature type="domain" description="Calcineurin-like phosphoesterase" evidence="5">
    <location>
        <begin position="3"/>
        <end position="196"/>
    </location>
</feature>
<evidence type="ECO:0000256" key="2">
    <source>
        <dbReference type="ARBA" id="ARBA00022801"/>
    </source>
</evidence>
<dbReference type="GO" id="GO:0046872">
    <property type="term" value="F:metal ion binding"/>
    <property type="evidence" value="ECO:0007669"/>
    <property type="project" value="UniProtKB-KW"/>
</dbReference>
<dbReference type="InterPro" id="IPR050884">
    <property type="entry name" value="CNP_phosphodiesterase-III"/>
</dbReference>